<dbReference type="Proteomes" id="UP000324222">
    <property type="component" value="Unassembled WGS sequence"/>
</dbReference>
<name>A0A5B7EDL3_PORTR</name>
<proteinExistence type="predicted"/>
<protein>
    <submittedName>
        <fullName evidence="1">Uncharacterized protein</fullName>
    </submittedName>
</protein>
<organism evidence="1 2">
    <name type="scientific">Portunus trituberculatus</name>
    <name type="common">Swimming crab</name>
    <name type="synonym">Neptunus trituberculatus</name>
    <dbReference type="NCBI Taxonomy" id="210409"/>
    <lineage>
        <taxon>Eukaryota</taxon>
        <taxon>Metazoa</taxon>
        <taxon>Ecdysozoa</taxon>
        <taxon>Arthropoda</taxon>
        <taxon>Crustacea</taxon>
        <taxon>Multicrustacea</taxon>
        <taxon>Malacostraca</taxon>
        <taxon>Eumalacostraca</taxon>
        <taxon>Eucarida</taxon>
        <taxon>Decapoda</taxon>
        <taxon>Pleocyemata</taxon>
        <taxon>Brachyura</taxon>
        <taxon>Eubrachyura</taxon>
        <taxon>Portunoidea</taxon>
        <taxon>Portunidae</taxon>
        <taxon>Portuninae</taxon>
        <taxon>Portunus</taxon>
    </lineage>
</organism>
<keyword evidence="2" id="KW-1185">Reference proteome</keyword>
<comment type="caution">
    <text evidence="1">The sequence shown here is derived from an EMBL/GenBank/DDBJ whole genome shotgun (WGS) entry which is preliminary data.</text>
</comment>
<evidence type="ECO:0000313" key="1">
    <source>
        <dbReference type="EMBL" id="MPC32222.1"/>
    </source>
</evidence>
<gene>
    <name evidence="1" type="ORF">E2C01_025530</name>
</gene>
<accession>A0A5B7EDL3</accession>
<dbReference type="AlphaFoldDB" id="A0A5B7EDL3"/>
<sequence>MKTIKLTKEIVGCYQAFDLHPADSATPLTAALCSPELKTVSVAFQHASNAPILRHHLDCMRSSVLGWEYGDVGLKGERSHEEQAGVLPSHGAAVLSCVKLAETHVGSSSDQATLATLNSNGTSTWFSGKPKIGLASPTHSAPRRGRQEGLACTGQTQINLNHLSVSVPEYSSVERVCSTRVAISGRTVYLAELTLHITVHDGMHYTHVCLLALRHQDRSEEVGCVVGRVVLSASPRQCLPQSASRKRGRVARHLSNLNFAKAEPSTYVCFKIPLYSQALSGAGHGAVVRALSPNNWQASNRCYLWIVQSQGLLKDGSPRFDSAGVVGAALGCAGRGHPPGLRPPSPFISVPDSFVLGAVGDALDSLASPQAEHRFPTRDQSSAWPTLIFHCLAAPRGYLSVIFGFTSCFIMLRASGASGDVVGPPLVKAGLPVSLSKSAGTSHLRAAVWRGMRLCAESTHRQADGPGNFSVKRIGVIILSGFIYARRFTSHGSDLRFASRYQRKTGETCRILEVSYRLTPPTPTEHQHTDRFAVFLMHKTPITSATQGLRWRRCMNASRFESHRTGKHGYFSRRLEHDKRNYGDATDFGIRDNSGIRNALQVIPRGQDKPKRAAQTGTTAAGKGEGRRNFETLRWVSVEQLENRISSRGEVCEGVTEGFVLQDPACSREEILGVAAHHQFTTADIKVKGTKLLRKIPGSVRLFRVQFSESNAQVGVRRQGVAALDLGCLKNCGIPARCDERVVTCATVRDGVDMTAGHYRPAPPPVSTLHLLPRPSTSCPNLPPPAPTLQLLPQPWSSCPNPAAPAPTLQLLLQPCTSCPNPAPPAPTLQSLLQTCSSYPNPAAPA</sequence>
<reference evidence="1 2" key="1">
    <citation type="submission" date="2019-05" db="EMBL/GenBank/DDBJ databases">
        <title>Another draft genome of Portunus trituberculatus and its Hox gene families provides insights of decapod evolution.</title>
        <authorList>
            <person name="Jeong J.-H."/>
            <person name="Song I."/>
            <person name="Kim S."/>
            <person name="Choi T."/>
            <person name="Kim D."/>
            <person name="Ryu S."/>
            <person name="Kim W."/>
        </authorList>
    </citation>
    <scope>NUCLEOTIDE SEQUENCE [LARGE SCALE GENOMIC DNA]</scope>
    <source>
        <tissue evidence="1">Muscle</tissue>
    </source>
</reference>
<evidence type="ECO:0000313" key="2">
    <source>
        <dbReference type="Proteomes" id="UP000324222"/>
    </source>
</evidence>
<dbReference type="EMBL" id="VSRR010002588">
    <property type="protein sequence ID" value="MPC32222.1"/>
    <property type="molecule type" value="Genomic_DNA"/>
</dbReference>